<evidence type="ECO:0000313" key="2">
    <source>
        <dbReference type="EMBL" id="RNA05646.1"/>
    </source>
</evidence>
<reference evidence="2 3" key="1">
    <citation type="journal article" date="2018" name="Sci. Rep.">
        <title>Genomic signatures of local adaptation to the degree of environmental predictability in rotifers.</title>
        <authorList>
            <person name="Franch-Gras L."/>
            <person name="Hahn C."/>
            <person name="Garcia-Roger E.M."/>
            <person name="Carmona M.J."/>
            <person name="Serra M."/>
            <person name="Gomez A."/>
        </authorList>
    </citation>
    <scope>NUCLEOTIDE SEQUENCE [LARGE SCALE GENOMIC DNA]</scope>
    <source>
        <strain evidence="2">HYR1</strain>
    </source>
</reference>
<dbReference type="Proteomes" id="UP000276133">
    <property type="component" value="Unassembled WGS sequence"/>
</dbReference>
<dbReference type="EMBL" id="REGN01007651">
    <property type="protein sequence ID" value="RNA05646.1"/>
    <property type="molecule type" value="Genomic_DNA"/>
</dbReference>
<dbReference type="AlphaFoldDB" id="A0A3M7Q2G1"/>
<feature type="signal peptide" evidence="1">
    <location>
        <begin position="1"/>
        <end position="26"/>
    </location>
</feature>
<sequence>MNLKFKKYFVSLLLPLVILELRSTNSDIKKKLYIIDCFKNILRCLFPGGQRLTNLGKPFKVVKPTLIRLRTWRDSKSSFFKRLIIEYVYFHVLRAISTFTAKYYLSKLDPDTVNAKLFSNEPTMTTEQYRTAYDWLRRKDNVITSAKNGSTS</sequence>
<feature type="chain" id="PRO_5017998837" evidence="1">
    <location>
        <begin position="27"/>
        <end position="152"/>
    </location>
</feature>
<evidence type="ECO:0000313" key="3">
    <source>
        <dbReference type="Proteomes" id="UP000276133"/>
    </source>
</evidence>
<gene>
    <name evidence="2" type="ORF">BpHYR1_010324</name>
</gene>
<organism evidence="2 3">
    <name type="scientific">Brachionus plicatilis</name>
    <name type="common">Marine rotifer</name>
    <name type="synonym">Brachionus muelleri</name>
    <dbReference type="NCBI Taxonomy" id="10195"/>
    <lineage>
        <taxon>Eukaryota</taxon>
        <taxon>Metazoa</taxon>
        <taxon>Spiralia</taxon>
        <taxon>Gnathifera</taxon>
        <taxon>Rotifera</taxon>
        <taxon>Eurotatoria</taxon>
        <taxon>Monogononta</taxon>
        <taxon>Pseudotrocha</taxon>
        <taxon>Ploima</taxon>
        <taxon>Brachionidae</taxon>
        <taxon>Brachionus</taxon>
    </lineage>
</organism>
<keyword evidence="1" id="KW-0732">Signal</keyword>
<comment type="caution">
    <text evidence="2">The sequence shown here is derived from an EMBL/GenBank/DDBJ whole genome shotgun (WGS) entry which is preliminary data.</text>
</comment>
<protein>
    <submittedName>
        <fullName evidence="2">Uncharacterized protein</fullName>
    </submittedName>
</protein>
<accession>A0A3M7Q2G1</accession>
<evidence type="ECO:0000256" key="1">
    <source>
        <dbReference type="SAM" id="SignalP"/>
    </source>
</evidence>
<proteinExistence type="predicted"/>
<keyword evidence="3" id="KW-1185">Reference proteome</keyword>
<name>A0A3M7Q2G1_BRAPC</name>